<protein>
    <submittedName>
        <fullName evidence="2">Uncharacterized protein</fullName>
    </submittedName>
</protein>
<name>A0AAN9FRN8_CLITE</name>
<dbReference type="AlphaFoldDB" id="A0AAN9FRN8"/>
<feature type="compositionally biased region" description="Low complexity" evidence="1">
    <location>
        <begin position="76"/>
        <end position="88"/>
    </location>
</feature>
<feature type="region of interest" description="Disordered" evidence="1">
    <location>
        <begin position="65"/>
        <end position="93"/>
    </location>
</feature>
<dbReference type="Proteomes" id="UP001359559">
    <property type="component" value="Unassembled WGS sequence"/>
</dbReference>
<dbReference type="EMBL" id="JAYKXN010000006">
    <property type="protein sequence ID" value="KAK7279906.1"/>
    <property type="molecule type" value="Genomic_DNA"/>
</dbReference>
<gene>
    <name evidence="2" type="ORF">RJT34_24966</name>
</gene>
<proteinExistence type="predicted"/>
<evidence type="ECO:0000313" key="3">
    <source>
        <dbReference type="Proteomes" id="UP001359559"/>
    </source>
</evidence>
<evidence type="ECO:0000256" key="1">
    <source>
        <dbReference type="SAM" id="MobiDB-lite"/>
    </source>
</evidence>
<comment type="caution">
    <text evidence="2">The sequence shown here is derived from an EMBL/GenBank/DDBJ whole genome shotgun (WGS) entry which is preliminary data.</text>
</comment>
<reference evidence="2 3" key="1">
    <citation type="submission" date="2024-01" db="EMBL/GenBank/DDBJ databases">
        <title>The genomes of 5 underutilized Papilionoideae crops provide insights into root nodulation and disease resistance.</title>
        <authorList>
            <person name="Yuan L."/>
        </authorList>
    </citation>
    <scope>NUCLEOTIDE SEQUENCE [LARGE SCALE GENOMIC DNA]</scope>
    <source>
        <strain evidence="2">LY-2023</strain>
        <tissue evidence="2">Leaf</tissue>
    </source>
</reference>
<accession>A0AAN9FRN8</accession>
<sequence length="452" mass="49613">MFRSPPPPPPPPTTPEEGVPAIAVLIILTNILSQYSFTEDFPEKMSQENGTLTLVFAPSTSDADVQDPNSLVHDASSSGILSPPSSVPDSSCQKGLLPSFSLKVPDDVNPVLHRSNEPYRPPCRYKVLEKQSVSAIDNCEDISVSMKRNPSRCELELKFDSGSSDGESNSCFEILWPDEDSLIMFDELFSTSDLENLDVVDSPMANSHETDLDSAEVSSPSSPGEMIEKLVEFILSDESSLIPNTDDPIVHHEDGMGGFFCSFHAQQTHTPFCSDQWKPGRVQQDPNSFQGNSYSFFSHSFPSNTFSHPIPLYGDEPGTFGHELKQSTFQQWLNPGKPHLCSLCVSQSGLPPHLPAPQMASCTQMLNSIKSSTFGYQEPNFEDFVRPNPDFPGDSIINQAGVDSFVDMKLPASLWHPHVGVSNSELPHSSDIRRLAKSRAQISGTVHTCPKL</sequence>
<evidence type="ECO:0000313" key="2">
    <source>
        <dbReference type="EMBL" id="KAK7279906.1"/>
    </source>
</evidence>
<organism evidence="2 3">
    <name type="scientific">Clitoria ternatea</name>
    <name type="common">Butterfly pea</name>
    <dbReference type="NCBI Taxonomy" id="43366"/>
    <lineage>
        <taxon>Eukaryota</taxon>
        <taxon>Viridiplantae</taxon>
        <taxon>Streptophyta</taxon>
        <taxon>Embryophyta</taxon>
        <taxon>Tracheophyta</taxon>
        <taxon>Spermatophyta</taxon>
        <taxon>Magnoliopsida</taxon>
        <taxon>eudicotyledons</taxon>
        <taxon>Gunneridae</taxon>
        <taxon>Pentapetalae</taxon>
        <taxon>rosids</taxon>
        <taxon>fabids</taxon>
        <taxon>Fabales</taxon>
        <taxon>Fabaceae</taxon>
        <taxon>Papilionoideae</taxon>
        <taxon>50 kb inversion clade</taxon>
        <taxon>NPAAA clade</taxon>
        <taxon>indigoferoid/millettioid clade</taxon>
        <taxon>Phaseoleae</taxon>
        <taxon>Clitoria</taxon>
    </lineage>
</organism>
<keyword evidence="3" id="KW-1185">Reference proteome</keyword>